<feature type="region of interest" description="Disordered" evidence="1">
    <location>
        <begin position="275"/>
        <end position="305"/>
    </location>
</feature>
<dbReference type="InterPro" id="IPR004332">
    <property type="entry name" value="Transposase_MuDR"/>
</dbReference>
<reference evidence="3 4" key="1">
    <citation type="submission" date="2021-05" db="EMBL/GenBank/DDBJ databases">
        <title>Genome Assembly of Synthetic Allotetraploid Brassica napus Reveals Homoeologous Exchanges between Subgenomes.</title>
        <authorList>
            <person name="Davis J.T."/>
        </authorList>
    </citation>
    <scope>NUCLEOTIDE SEQUENCE [LARGE SCALE GENOMIC DNA]</scope>
    <source>
        <strain evidence="4">cv. Da-Ae</strain>
        <tissue evidence="3">Seedling</tissue>
    </source>
</reference>
<feature type="compositionally biased region" description="Basic and acidic residues" evidence="1">
    <location>
        <begin position="275"/>
        <end position="288"/>
    </location>
</feature>
<evidence type="ECO:0000313" key="4">
    <source>
        <dbReference type="Proteomes" id="UP000824890"/>
    </source>
</evidence>
<evidence type="ECO:0000313" key="3">
    <source>
        <dbReference type="EMBL" id="KAH0879523.1"/>
    </source>
</evidence>
<feature type="compositionally biased region" description="Low complexity" evidence="1">
    <location>
        <begin position="511"/>
        <end position="525"/>
    </location>
</feature>
<feature type="compositionally biased region" description="Low complexity" evidence="1">
    <location>
        <begin position="290"/>
        <end position="300"/>
    </location>
</feature>
<evidence type="ECO:0000259" key="2">
    <source>
        <dbReference type="Pfam" id="PF03108"/>
    </source>
</evidence>
<evidence type="ECO:0000256" key="1">
    <source>
        <dbReference type="SAM" id="MobiDB-lite"/>
    </source>
</evidence>
<feature type="region of interest" description="Disordered" evidence="1">
    <location>
        <begin position="479"/>
        <end position="525"/>
    </location>
</feature>
<dbReference type="PANTHER" id="PTHR31973:SF113">
    <property type="entry name" value="PROTEIN FAR1-RELATED SEQUENCE 5-LIKE"/>
    <property type="match status" value="1"/>
</dbReference>
<dbReference type="PANTHER" id="PTHR31973">
    <property type="entry name" value="POLYPROTEIN, PUTATIVE-RELATED"/>
    <property type="match status" value="1"/>
</dbReference>
<gene>
    <name evidence="3" type="ORF">HID58_066917</name>
</gene>
<accession>A0ABQ7ZHA4</accession>
<protein>
    <recommendedName>
        <fullName evidence="2">Transposase MuDR plant domain-containing protein</fullName>
    </recommendedName>
</protein>
<dbReference type="EMBL" id="JAGKQM010000015">
    <property type="protein sequence ID" value="KAH0879523.1"/>
    <property type="molecule type" value="Genomic_DNA"/>
</dbReference>
<comment type="caution">
    <text evidence="3">The sequence shown here is derived from an EMBL/GenBank/DDBJ whole genome shotgun (WGS) entry which is preliminary data.</text>
</comment>
<organism evidence="3 4">
    <name type="scientific">Brassica napus</name>
    <name type="common">Rape</name>
    <dbReference type="NCBI Taxonomy" id="3708"/>
    <lineage>
        <taxon>Eukaryota</taxon>
        <taxon>Viridiplantae</taxon>
        <taxon>Streptophyta</taxon>
        <taxon>Embryophyta</taxon>
        <taxon>Tracheophyta</taxon>
        <taxon>Spermatophyta</taxon>
        <taxon>Magnoliopsida</taxon>
        <taxon>eudicotyledons</taxon>
        <taxon>Gunneridae</taxon>
        <taxon>Pentapetalae</taxon>
        <taxon>rosids</taxon>
        <taxon>malvids</taxon>
        <taxon>Brassicales</taxon>
        <taxon>Brassicaceae</taxon>
        <taxon>Brassiceae</taxon>
        <taxon>Brassica</taxon>
    </lineage>
</organism>
<feature type="compositionally biased region" description="Basic and acidic residues" evidence="1">
    <location>
        <begin position="479"/>
        <end position="509"/>
    </location>
</feature>
<sequence length="851" mass="93793">MVRSIRIWLGEWKKNGNQKWDFITDPEDYGYGLLISKTATFDMLDEIIRRRYSLSHRTPVVVTYRLPSWMLMPLVGPKGVAEYQFLCRTSFNIGATSYVFDMTATENSRAAYESLVFGDRAAQTDRVMNAIFPEEAMLLFHRVSLEMANADSYRANRNRNTTPVREIIELDDDDDEVVQEGLHVNDPPGNQNVSVAEANAATDDHGGGSSTGSTHATLVPTDVGEQVRTNEMVEEQSAIQLGEFACILPKNKGKRAGKALEKAPTEFAEGSKDNIDVGRAKKGGERAEQTSSEGSSTEGGYCINRNRNTTPVREIIELDDDDDEVMMEGTLEDVVQGITGRTSLMPEQITQAQAPSVFWDVGMDLLNYPTHGPTVGITGEGVENTMRFWEDVANEGFACPEGLHVNDPPGNQYVGVAEANAATDDHGGGSSTGSTHATLVPTDVGEQVRTNEMVEEQSAIQLGEFACILPKNKGKRAGKALEKAPTEFAEGSKDNIDGGRAKKGGERAEQTSSEGSSTEGELGENGNNVAEGMMFRNREAFKQHMAIYAISMTFQYRSRKSEQGLMVLECCGLNCPWRVYAVKLKDADVFEVWKVVSQHSCSIDERGGYQTQATSSVIGELMRNKFGSAGGGPKPREIRQMMCGDHDVNISYWKAWRSRDVSIDKAKGHCICVVHLKRNIRLNFRARHLEYLVAKAARTFILHEFYTTFNEIKTMDAACGYGVTQIAEDEYEVRKMNGGSFHVLAIPCSHAIAAAIKAKISVESLVLPAYTIEGLRSAYAGSVLPVPDYTGVFYLVSDFGGMKFDKTPTWEAEEAEVLLQGKKIMKRTKRRALCSRCKGLGHNKATCKKSI</sequence>
<feature type="domain" description="Transposase MuDR plant" evidence="2">
    <location>
        <begin position="531"/>
        <end position="592"/>
    </location>
</feature>
<dbReference type="Pfam" id="PF03108">
    <property type="entry name" value="DBD_Tnp_Mut"/>
    <property type="match status" value="1"/>
</dbReference>
<name>A0ABQ7ZHA4_BRANA</name>
<keyword evidence="4" id="KW-1185">Reference proteome</keyword>
<dbReference type="Proteomes" id="UP000824890">
    <property type="component" value="Unassembled WGS sequence"/>
</dbReference>
<proteinExistence type="predicted"/>